<feature type="transmembrane region" description="Helical" evidence="1">
    <location>
        <begin position="204"/>
        <end position="223"/>
    </location>
</feature>
<protein>
    <submittedName>
        <fullName evidence="2">Uncharacterized protein</fullName>
    </submittedName>
</protein>
<feature type="transmembrane region" description="Helical" evidence="1">
    <location>
        <begin position="24"/>
        <end position="43"/>
    </location>
</feature>
<accession>A0ABU3LHM9</accession>
<dbReference type="Proteomes" id="UP001257277">
    <property type="component" value="Unassembled WGS sequence"/>
</dbReference>
<dbReference type="RefSeq" id="WP_349242465.1">
    <property type="nucleotide sequence ID" value="NZ_JAVTTO010000004.1"/>
</dbReference>
<keyword evidence="3" id="KW-1185">Reference proteome</keyword>
<dbReference type="EMBL" id="JAVTTO010000004">
    <property type="protein sequence ID" value="MDT7833216.1"/>
    <property type="molecule type" value="Genomic_DNA"/>
</dbReference>
<proteinExistence type="predicted"/>
<keyword evidence="1" id="KW-0472">Membrane</keyword>
<sequence length="263" mass="29656">MDFNQVKNEGKQETKNVLKTIFKYSNILGLIGILVAIVLFVLAEKKKELTLTIDSFISLVDKTTLKGSGISISFDSIAVDNLYKVNLSLVNTGNSAITSKDFVKEMAIEFDPNAVLLKYELNTLPETIELSDRKSEKKIWLKPDLLNPGDRIDISTYYSVNKTSSLPTTTSRIVDGEVLIINKSDEIVKPNKFIIPFSKKIEGILVWIAIIWNSFFFLLITWASFLQKSIQKNGFAANFIAFVFLGIGCILTILYLLQNEFFM</sequence>
<gene>
    <name evidence="2" type="ORF">RQM59_12535</name>
</gene>
<reference evidence="2 3" key="1">
    <citation type="submission" date="2023-09" db="EMBL/GenBank/DDBJ databases">
        <title>Novel taxa isolated from Blanes Bay.</title>
        <authorList>
            <person name="Rey-Velasco X."/>
            <person name="Lucena T."/>
        </authorList>
    </citation>
    <scope>NUCLEOTIDE SEQUENCE [LARGE SCALE GENOMIC DNA]</scope>
    <source>
        <strain evidence="2 3">S356</strain>
    </source>
</reference>
<keyword evidence="1" id="KW-0812">Transmembrane</keyword>
<name>A0ABU3LHM9_9FLAO</name>
<feature type="transmembrane region" description="Helical" evidence="1">
    <location>
        <begin position="235"/>
        <end position="257"/>
    </location>
</feature>
<organism evidence="2 3">
    <name type="scientific">Asprobacillus argus</name>
    <dbReference type="NCBI Taxonomy" id="3076534"/>
    <lineage>
        <taxon>Bacteria</taxon>
        <taxon>Pseudomonadati</taxon>
        <taxon>Bacteroidota</taxon>
        <taxon>Flavobacteriia</taxon>
        <taxon>Flavobacteriales</taxon>
        <taxon>Flavobacteriaceae</taxon>
        <taxon>Asprobacillus</taxon>
    </lineage>
</organism>
<comment type="caution">
    <text evidence="2">The sequence shown here is derived from an EMBL/GenBank/DDBJ whole genome shotgun (WGS) entry which is preliminary data.</text>
</comment>
<keyword evidence="1" id="KW-1133">Transmembrane helix</keyword>
<evidence type="ECO:0000256" key="1">
    <source>
        <dbReference type="SAM" id="Phobius"/>
    </source>
</evidence>
<evidence type="ECO:0000313" key="3">
    <source>
        <dbReference type="Proteomes" id="UP001257277"/>
    </source>
</evidence>
<evidence type="ECO:0000313" key="2">
    <source>
        <dbReference type="EMBL" id="MDT7833216.1"/>
    </source>
</evidence>